<evidence type="ECO:0000259" key="6">
    <source>
        <dbReference type="Pfam" id="PF01212"/>
    </source>
</evidence>
<comment type="caution">
    <text evidence="7">The sequence shown here is derived from an EMBL/GenBank/DDBJ whole genome shotgun (WGS) entry which is preliminary data.</text>
</comment>
<evidence type="ECO:0000256" key="5">
    <source>
        <dbReference type="PIRSR" id="PIRSR017617-1"/>
    </source>
</evidence>
<dbReference type="SUPFAM" id="SSF53383">
    <property type="entry name" value="PLP-dependent transferases"/>
    <property type="match status" value="1"/>
</dbReference>
<keyword evidence="4" id="KW-0456">Lyase</keyword>
<sequence>MEFFSFTLYFFYMIIDLRSDTVTKPSKAMLEAMMAAKVGDDVFREDETVNALETRIANMFGKTTALFFPSGTMANQTAIKLHTNPGDQVICDKYAHIYNYESGGVAFNSGASCKLIEGHRGMFTAQQVIDAINPEAYYYSPSRLVEIENTANRGGGSCWDFNEILKIRKVCDEQDLGFHLDGARIWNALVEKNETTEQYGEVFDTISVCLSKGLGCPVGSVLVGDEAIMKNALRIRKVFGGNMRQAGYLAAAALYALDNNMDRLVDDHKKAREIGETLSKLSIIKTVEPIETNIIIFELNKDVNEKTFIQKLIDKNIHIISMGTNKLRIVTHLDYTDAMHNKVIEILKNLTV</sequence>
<reference evidence="7 8" key="1">
    <citation type="submission" date="2019-03" db="EMBL/GenBank/DDBJ databases">
        <title>Genomic Encyclopedia of Type Strains, Phase IV (KMG-IV): sequencing the most valuable type-strain genomes for metagenomic binning, comparative biology and taxonomic classification.</title>
        <authorList>
            <person name="Goeker M."/>
        </authorList>
    </citation>
    <scope>NUCLEOTIDE SEQUENCE [LARGE SCALE GENOMIC DNA]</scope>
    <source>
        <strain evidence="7 8">DSM 18792</strain>
    </source>
</reference>
<dbReference type="InterPro" id="IPR001597">
    <property type="entry name" value="ArAA_b-elim_lyase/Thr_aldolase"/>
</dbReference>
<evidence type="ECO:0000256" key="3">
    <source>
        <dbReference type="ARBA" id="ARBA00022898"/>
    </source>
</evidence>
<evidence type="ECO:0000256" key="2">
    <source>
        <dbReference type="ARBA" id="ARBA00006966"/>
    </source>
</evidence>
<evidence type="ECO:0000313" key="7">
    <source>
        <dbReference type="EMBL" id="TCL64826.1"/>
    </source>
</evidence>
<organism evidence="7 8">
    <name type="scientific">Mariniflexile fucanivorans</name>
    <dbReference type="NCBI Taxonomy" id="264023"/>
    <lineage>
        <taxon>Bacteria</taxon>
        <taxon>Pseudomonadati</taxon>
        <taxon>Bacteroidota</taxon>
        <taxon>Flavobacteriia</taxon>
        <taxon>Flavobacteriales</taxon>
        <taxon>Flavobacteriaceae</taxon>
        <taxon>Mariniflexile</taxon>
    </lineage>
</organism>
<evidence type="ECO:0000256" key="1">
    <source>
        <dbReference type="ARBA" id="ARBA00001933"/>
    </source>
</evidence>
<name>A0A4R1RFX4_9FLAO</name>
<dbReference type="Pfam" id="PF01212">
    <property type="entry name" value="Beta_elim_lyase"/>
    <property type="match status" value="1"/>
</dbReference>
<dbReference type="FunFam" id="3.40.640.10:FF:000030">
    <property type="entry name" value="Low-specificity L-threonine aldolase"/>
    <property type="match status" value="1"/>
</dbReference>
<dbReference type="GO" id="GO:0006545">
    <property type="term" value="P:glycine biosynthetic process"/>
    <property type="evidence" value="ECO:0007669"/>
    <property type="project" value="TreeGrafter"/>
</dbReference>
<comment type="cofactor">
    <cofactor evidence="1">
        <name>pyridoxal 5'-phosphate</name>
        <dbReference type="ChEBI" id="CHEBI:597326"/>
    </cofactor>
</comment>
<dbReference type="AlphaFoldDB" id="A0A4R1RFX4"/>
<evidence type="ECO:0000313" key="8">
    <source>
        <dbReference type="Proteomes" id="UP000295455"/>
    </source>
</evidence>
<feature type="modified residue" description="N6-(pyridoxal phosphate)lysine" evidence="5">
    <location>
        <position position="212"/>
    </location>
</feature>
<dbReference type="PANTHER" id="PTHR48097:SF9">
    <property type="entry name" value="L-THREONINE ALDOLASE"/>
    <property type="match status" value="1"/>
</dbReference>
<comment type="similarity">
    <text evidence="2">Belongs to the threonine aldolase family.</text>
</comment>
<keyword evidence="3" id="KW-0663">Pyridoxal phosphate</keyword>
<dbReference type="GO" id="GO:0005829">
    <property type="term" value="C:cytosol"/>
    <property type="evidence" value="ECO:0007669"/>
    <property type="project" value="TreeGrafter"/>
</dbReference>
<feature type="domain" description="Aromatic amino acid beta-eliminating lyase/threonine aldolase" evidence="6">
    <location>
        <begin position="16"/>
        <end position="298"/>
    </location>
</feature>
<evidence type="ECO:0000256" key="4">
    <source>
        <dbReference type="ARBA" id="ARBA00023239"/>
    </source>
</evidence>
<dbReference type="GO" id="GO:0008732">
    <property type="term" value="F:L-allo-threonine aldolase activity"/>
    <property type="evidence" value="ECO:0007669"/>
    <property type="project" value="TreeGrafter"/>
</dbReference>
<protein>
    <submittedName>
        <fullName evidence="7">L-threonine aldolase</fullName>
    </submittedName>
</protein>
<dbReference type="PIRSF" id="PIRSF017617">
    <property type="entry name" value="Thr_aldolase"/>
    <property type="match status" value="1"/>
</dbReference>
<proteinExistence type="inferred from homology"/>
<dbReference type="PANTHER" id="PTHR48097">
    <property type="entry name" value="L-THREONINE ALDOLASE-RELATED"/>
    <property type="match status" value="1"/>
</dbReference>
<dbReference type="InterPro" id="IPR015421">
    <property type="entry name" value="PyrdxlP-dep_Trfase_major"/>
</dbReference>
<dbReference type="EMBL" id="SLUP01000006">
    <property type="protein sequence ID" value="TCL64826.1"/>
    <property type="molecule type" value="Genomic_DNA"/>
</dbReference>
<gene>
    <name evidence="7" type="ORF">EV196_10614</name>
</gene>
<dbReference type="InterPro" id="IPR023603">
    <property type="entry name" value="Low_specificity_L-TA-like"/>
</dbReference>
<keyword evidence="8" id="KW-1185">Reference proteome</keyword>
<dbReference type="NCBIfam" id="NF041359">
    <property type="entry name" value="GntG_guanitoxin"/>
    <property type="match status" value="1"/>
</dbReference>
<dbReference type="Proteomes" id="UP000295455">
    <property type="component" value="Unassembled WGS sequence"/>
</dbReference>
<dbReference type="InterPro" id="IPR015422">
    <property type="entry name" value="PyrdxlP-dep_Trfase_small"/>
</dbReference>
<dbReference type="Gene3D" id="3.90.1150.10">
    <property type="entry name" value="Aspartate Aminotransferase, domain 1"/>
    <property type="match status" value="1"/>
</dbReference>
<dbReference type="GO" id="GO:0006567">
    <property type="term" value="P:L-threonine catabolic process"/>
    <property type="evidence" value="ECO:0007669"/>
    <property type="project" value="TreeGrafter"/>
</dbReference>
<dbReference type="InterPro" id="IPR015424">
    <property type="entry name" value="PyrdxlP-dep_Trfase"/>
</dbReference>
<dbReference type="Gene3D" id="3.40.640.10">
    <property type="entry name" value="Type I PLP-dependent aspartate aminotransferase-like (Major domain)"/>
    <property type="match status" value="1"/>
</dbReference>
<accession>A0A4R1RFX4</accession>